<dbReference type="STRING" id="442562.Rumeso_04457"/>
<evidence type="ECO:0000313" key="2">
    <source>
        <dbReference type="Proteomes" id="UP000019666"/>
    </source>
</evidence>
<keyword evidence="2" id="KW-1185">Reference proteome</keyword>
<dbReference type="Proteomes" id="UP000019666">
    <property type="component" value="Unassembled WGS sequence"/>
</dbReference>
<dbReference type="HOGENOM" id="CLU_033323_8_2_5"/>
<dbReference type="PATRIC" id="fig|442562.3.peg.4385"/>
<comment type="caution">
    <text evidence="1">The sequence shown here is derived from an EMBL/GenBank/DDBJ whole genome shotgun (WGS) entry which is preliminary data.</text>
</comment>
<evidence type="ECO:0000313" key="1">
    <source>
        <dbReference type="EMBL" id="EYD73988.1"/>
    </source>
</evidence>
<gene>
    <name evidence="1" type="ORF">Rumeso_04457</name>
</gene>
<dbReference type="SUPFAM" id="SSF53254">
    <property type="entry name" value="Phosphoglycerate mutase-like"/>
    <property type="match status" value="1"/>
</dbReference>
<dbReference type="GO" id="GO:0005737">
    <property type="term" value="C:cytoplasm"/>
    <property type="evidence" value="ECO:0007669"/>
    <property type="project" value="TreeGrafter"/>
</dbReference>
<name>A0A017HIL8_9RHOB</name>
<dbReference type="InterPro" id="IPR029033">
    <property type="entry name" value="His_PPase_superfam"/>
</dbReference>
<accession>A0A017HIL8</accession>
<protein>
    <submittedName>
        <fullName evidence="1">Phosphoglycerate mutase family protein</fullName>
    </submittedName>
</protein>
<proteinExistence type="predicted"/>
<dbReference type="EMBL" id="AOSK01000126">
    <property type="protein sequence ID" value="EYD73988.1"/>
    <property type="molecule type" value="Genomic_DNA"/>
</dbReference>
<reference evidence="1 2" key="1">
    <citation type="submission" date="2013-02" db="EMBL/GenBank/DDBJ databases">
        <authorList>
            <person name="Fiebig A."/>
            <person name="Goeker M."/>
            <person name="Klenk H.-P.P."/>
        </authorList>
    </citation>
    <scope>NUCLEOTIDE SEQUENCE [LARGE SCALE GENOMIC DNA]</scope>
    <source>
        <strain evidence="1 2">DSM 19309</strain>
    </source>
</reference>
<dbReference type="Pfam" id="PF00300">
    <property type="entry name" value="His_Phos_1"/>
    <property type="match status" value="1"/>
</dbReference>
<dbReference type="Gene3D" id="3.40.50.1240">
    <property type="entry name" value="Phosphoglycerate mutase-like"/>
    <property type="match status" value="1"/>
</dbReference>
<sequence length="173" mass="18733">MCGWTDLAADLSDLTALGRLDRVLPEVPVVSSDLRRAVSTADAIAGDRPRLPHEPDLREMHFGAWEMRTHSEVETEDAALARALWDEPGDVAPPGGESWNALRTRVDGALDRLLAGTPELVAVCHFGPILAALQRARGIAASEAFAERIEPLSLTVLAQRDGVWSVEAVNQRP</sequence>
<dbReference type="PANTHER" id="PTHR48100">
    <property type="entry name" value="BROAD-SPECIFICITY PHOSPHATASE YOR283W-RELATED"/>
    <property type="match status" value="1"/>
</dbReference>
<dbReference type="InterPro" id="IPR013078">
    <property type="entry name" value="His_Pase_superF_clade-1"/>
</dbReference>
<dbReference type="InterPro" id="IPR050275">
    <property type="entry name" value="PGM_Phosphatase"/>
</dbReference>
<dbReference type="AlphaFoldDB" id="A0A017HIL8"/>
<dbReference type="PANTHER" id="PTHR48100:SF1">
    <property type="entry name" value="HISTIDINE PHOSPHATASE FAMILY PROTEIN-RELATED"/>
    <property type="match status" value="1"/>
</dbReference>
<dbReference type="GO" id="GO:0016791">
    <property type="term" value="F:phosphatase activity"/>
    <property type="evidence" value="ECO:0007669"/>
    <property type="project" value="TreeGrafter"/>
</dbReference>
<organism evidence="1 2">
    <name type="scientific">Rubellimicrobium mesophilum DSM 19309</name>
    <dbReference type="NCBI Taxonomy" id="442562"/>
    <lineage>
        <taxon>Bacteria</taxon>
        <taxon>Pseudomonadati</taxon>
        <taxon>Pseudomonadota</taxon>
        <taxon>Alphaproteobacteria</taxon>
        <taxon>Rhodobacterales</taxon>
        <taxon>Roseobacteraceae</taxon>
        <taxon>Rubellimicrobium</taxon>
    </lineage>
</organism>